<evidence type="ECO:0000313" key="9">
    <source>
        <dbReference type="Proteomes" id="UP000622797"/>
    </source>
</evidence>
<dbReference type="Proteomes" id="UP000622797">
    <property type="component" value="Unassembled WGS sequence"/>
</dbReference>
<protein>
    <recommendedName>
        <fullName evidence="7">RING-type domain-containing protein</fullName>
    </recommendedName>
</protein>
<dbReference type="EMBL" id="JABEXW010000428">
    <property type="protein sequence ID" value="KAF4964083.1"/>
    <property type="molecule type" value="Genomic_DNA"/>
</dbReference>
<feature type="compositionally biased region" description="Polar residues" evidence="5">
    <location>
        <begin position="597"/>
        <end position="620"/>
    </location>
</feature>
<evidence type="ECO:0000259" key="7">
    <source>
        <dbReference type="PROSITE" id="PS50089"/>
    </source>
</evidence>
<evidence type="ECO:0000256" key="4">
    <source>
        <dbReference type="PROSITE-ProRule" id="PRU00175"/>
    </source>
</evidence>
<feature type="domain" description="RING-type" evidence="7">
    <location>
        <begin position="422"/>
        <end position="465"/>
    </location>
</feature>
<feature type="compositionally biased region" description="Polar residues" evidence="5">
    <location>
        <begin position="518"/>
        <end position="527"/>
    </location>
</feature>
<evidence type="ECO:0000256" key="6">
    <source>
        <dbReference type="SAM" id="Phobius"/>
    </source>
</evidence>
<reference evidence="8" key="2">
    <citation type="submission" date="2020-05" db="EMBL/GenBank/DDBJ databases">
        <authorList>
            <person name="Kim H.-S."/>
            <person name="Proctor R.H."/>
            <person name="Brown D.W."/>
        </authorList>
    </citation>
    <scope>NUCLEOTIDE SEQUENCE</scope>
    <source>
        <strain evidence="8">NRRL 20472</strain>
    </source>
</reference>
<reference evidence="8" key="1">
    <citation type="journal article" date="2020" name="BMC Genomics">
        <title>Correction to: Identification and distribution of gene clusters required for synthesis of sphingolipid metabolism inhibitors in diverse species of the filamentous fungus Fusarium.</title>
        <authorList>
            <person name="Kim H.S."/>
            <person name="Lohmar J.M."/>
            <person name="Busman M."/>
            <person name="Brown D.W."/>
            <person name="Naumann T.A."/>
            <person name="Divon H.H."/>
            <person name="Lysoe E."/>
            <person name="Uhlig S."/>
            <person name="Proctor R.H."/>
        </authorList>
    </citation>
    <scope>NUCLEOTIDE SEQUENCE</scope>
    <source>
        <strain evidence="8">NRRL 20472</strain>
    </source>
</reference>
<keyword evidence="6" id="KW-1133">Transmembrane helix</keyword>
<comment type="caution">
    <text evidence="8">The sequence shown here is derived from an EMBL/GenBank/DDBJ whole genome shotgun (WGS) entry which is preliminary data.</text>
</comment>
<keyword evidence="2 4" id="KW-0863">Zinc-finger</keyword>
<proteinExistence type="predicted"/>
<dbReference type="GO" id="GO:0008270">
    <property type="term" value="F:zinc ion binding"/>
    <property type="evidence" value="ECO:0007669"/>
    <property type="project" value="UniProtKB-KW"/>
</dbReference>
<dbReference type="Pfam" id="PF13639">
    <property type="entry name" value="zf-RING_2"/>
    <property type="match status" value="1"/>
</dbReference>
<dbReference type="InterPro" id="IPR001841">
    <property type="entry name" value="Znf_RING"/>
</dbReference>
<evidence type="ECO:0000313" key="8">
    <source>
        <dbReference type="EMBL" id="KAF4964083.1"/>
    </source>
</evidence>
<name>A0A8H4X6U6_9HYPO</name>
<keyword evidence="3" id="KW-0862">Zinc</keyword>
<organism evidence="8 9">
    <name type="scientific">Fusarium sarcochroum</name>
    <dbReference type="NCBI Taxonomy" id="1208366"/>
    <lineage>
        <taxon>Eukaryota</taxon>
        <taxon>Fungi</taxon>
        <taxon>Dikarya</taxon>
        <taxon>Ascomycota</taxon>
        <taxon>Pezizomycotina</taxon>
        <taxon>Sordariomycetes</taxon>
        <taxon>Hypocreomycetidae</taxon>
        <taxon>Hypocreales</taxon>
        <taxon>Nectriaceae</taxon>
        <taxon>Fusarium</taxon>
        <taxon>Fusarium lateritium species complex</taxon>
    </lineage>
</organism>
<evidence type="ECO:0000256" key="3">
    <source>
        <dbReference type="ARBA" id="ARBA00022833"/>
    </source>
</evidence>
<dbReference type="SMART" id="SM00184">
    <property type="entry name" value="RING"/>
    <property type="match status" value="1"/>
</dbReference>
<feature type="region of interest" description="Disordered" evidence="5">
    <location>
        <begin position="518"/>
        <end position="620"/>
    </location>
</feature>
<accession>A0A8H4X6U6</accession>
<dbReference type="AlphaFoldDB" id="A0A8H4X6U6"/>
<dbReference type="PANTHER" id="PTHR14155:SF627">
    <property type="entry name" value="OS06G0192800 PROTEIN"/>
    <property type="match status" value="1"/>
</dbReference>
<evidence type="ECO:0000256" key="1">
    <source>
        <dbReference type="ARBA" id="ARBA00022723"/>
    </source>
</evidence>
<dbReference type="PANTHER" id="PTHR14155">
    <property type="entry name" value="RING FINGER DOMAIN-CONTAINING"/>
    <property type="match status" value="1"/>
</dbReference>
<feature type="compositionally biased region" description="Pro residues" evidence="5">
    <location>
        <begin position="570"/>
        <end position="580"/>
    </location>
</feature>
<dbReference type="PROSITE" id="PS50089">
    <property type="entry name" value="ZF_RING_2"/>
    <property type="match status" value="1"/>
</dbReference>
<gene>
    <name evidence="8" type="ORF">FSARC_7959</name>
</gene>
<keyword evidence="9" id="KW-1185">Reference proteome</keyword>
<feature type="transmembrane region" description="Helical" evidence="6">
    <location>
        <begin position="298"/>
        <end position="323"/>
    </location>
</feature>
<evidence type="ECO:0000256" key="5">
    <source>
        <dbReference type="SAM" id="MobiDB-lite"/>
    </source>
</evidence>
<keyword evidence="6" id="KW-0472">Membrane</keyword>
<keyword evidence="1" id="KW-0479">Metal-binding</keyword>
<evidence type="ECO:0000256" key="2">
    <source>
        <dbReference type="ARBA" id="ARBA00022771"/>
    </source>
</evidence>
<dbReference type="InterPro" id="IPR053238">
    <property type="entry name" value="RING-H2_zinc_finger"/>
</dbReference>
<keyword evidence="6" id="KW-0812">Transmembrane</keyword>
<dbReference type="Gene3D" id="3.30.40.10">
    <property type="entry name" value="Zinc/RING finger domain, C3HC4 (zinc finger)"/>
    <property type="match status" value="1"/>
</dbReference>
<dbReference type="OrthoDB" id="21204at2759"/>
<feature type="compositionally biased region" description="Polar residues" evidence="5">
    <location>
        <begin position="547"/>
        <end position="566"/>
    </location>
</feature>
<dbReference type="SUPFAM" id="SSF57850">
    <property type="entry name" value="RING/U-box"/>
    <property type="match status" value="1"/>
</dbReference>
<sequence length="657" mass="73547">MCKFFSSVRSCSALALIFCILYCTVTVCSFPFYPKGVCPFPFLLVIRSRGLEAKNLASTPVLASHELTSNRPALTELRNVVLLFSNPVWSGASTVPSTIIRNLTALSDQIAYKERITTNITTLTATNADASNGLITGLLYVPDLDNDPECDQQQYQFLPRNVTRRSNLPPTNYNLIALAPWFSIDCTLAYLASARVDPIRAFVFYKPNNSSNQPQDADSPVWNLEDGGAWMTTNKYPIYAISGREGQNMMQQLSLYSGSVDEIPNGDDINTLYGPNPKDYVRIWTELSVEDESNIPPLWAFFLIVIGALLAVFAFVSITMHLVQRRRRISLRKRVESGEVDVEAMGIKRLTVPATHINSFPLFTYNADPESIAPPSTPSSRRLRSSRGFDQRSIRSGASVRSKRSSIGVTGDNAATNFQPSCHICLTNFEHRVTIIRELPCGHIFHPECIDEFLSKNSSLCPMCKHSMLPRGYSPRITNGMVRRERALRRLRQRVDLEDLSEEPDNTKIKDWSKRLFRNSTSPSRPSSAPLVSLRLSKFRRRPAEDVTTQEPAQSDTQSAPSSTAVNPEAPEPVTRPPAPARTSKPRRSKPRLLTLLPTQPENSELTTEPTPRRGSPSSFARQRMREIAAKNAPFDDPDSQRAIWLRALSKVFPGYF</sequence>
<dbReference type="InterPro" id="IPR013083">
    <property type="entry name" value="Znf_RING/FYVE/PHD"/>
</dbReference>
<feature type="region of interest" description="Disordered" evidence="5">
    <location>
        <begin position="371"/>
        <end position="406"/>
    </location>
</feature>
<dbReference type="CDD" id="cd16473">
    <property type="entry name" value="RING-H2_RNF103"/>
    <property type="match status" value="1"/>
</dbReference>